<dbReference type="AlphaFoldDB" id="A0A074TDF4"/>
<evidence type="ECO:0000313" key="3">
    <source>
        <dbReference type="Proteomes" id="UP000027725"/>
    </source>
</evidence>
<dbReference type="InterPro" id="IPR029787">
    <property type="entry name" value="Nucleotide_cyclase"/>
</dbReference>
<dbReference type="eggNOG" id="COG2199">
    <property type="taxonomic scope" value="Bacteria"/>
</dbReference>
<dbReference type="Pfam" id="PF00990">
    <property type="entry name" value="GGDEF"/>
    <property type="match status" value="1"/>
</dbReference>
<dbReference type="PROSITE" id="PS50887">
    <property type="entry name" value="GGDEF"/>
    <property type="match status" value="1"/>
</dbReference>
<organism evidence="2 3">
    <name type="scientific">Thioclava dalianensis</name>
    <dbReference type="NCBI Taxonomy" id="1185766"/>
    <lineage>
        <taxon>Bacteria</taxon>
        <taxon>Pseudomonadati</taxon>
        <taxon>Pseudomonadota</taxon>
        <taxon>Alphaproteobacteria</taxon>
        <taxon>Rhodobacterales</taxon>
        <taxon>Paracoccaceae</taxon>
        <taxon>Thioclava</taxon>
    </lineage>
</organism>
<reference evidence="2 3" key="1">
    <citation type="submission" date="2014-03" db="EMBL/GenBank/DDBJ databases">
        <title>The draft genome sequence of Thioclava dalianensis DLFJ1-1.</title>
        <authorList>
            <person name="Lai Q."/>
            <person name="Shao Z."/>
        </authorList>
    </citation>
    <scope>NUCLEOTIDE SEQUENCE [LARGE SCALE GENOMIC DNA]</scope>
    <source>
        <strain evidence="2 3">DLFJ1-1</strain>
    </source>
</reference>
<dbReference type="InterPro" id="IPR052163">
    <property type="entry name" value="DGC-Regulatory_Protein"/>
</dbReference>
<dbReference type="NCBIfam" id="TIGR00254">
    <property type="entry name" value="GGDEF"/>
    <property type="match status" value="1"/>
</dbReference>
<dbReference type="PANTHER" id="PTHR46663:SF4">
    <property type="entry name" value="DIGUANYLATE CYCLASE DGCT-RELATED"/>
    <property type="match status" value="1"/>
</dbReference>
<dbReference type="PANTHER" id="PTHR46663">
    <property type="entry name" value="DIGUANYLATE CYCLASE DGCT-RELATED"/>
    <property type="match status" value="1"/>
</dbReference>
<dbReference type="SUPFAM" id="SSF55073">
    <property type="entry name" value="Nucleotide cyclase"/>
    <property type="match status" value="1"/>
</dbReference>
<dbReference type="InterPro" id="IPR043128">
    <property type="entry name" value="Rev_trsase/Diguanyl_cyclase"/>
</dbReference>
<feature type="domain" description="GGDEF" evidence="1">
    <location>
        <begin position="252"/>
        <end position="386"/>
    </location>
</feature>
<accession>A0A074TDF4</accession>
<proteinExistence type="predicted"/>
<dbReference type="CDD" id="cd01949">
    <property type="entry name" value="GGDEF"/>
    <property type="match status" value="1"/>
</dbReference>
<dbReference type="Proteomes" id="UP000027725">
    <property type="component" value="Unassembled WGS sequence"/>
</dbReference>
<dbReference type="RefSeq" id="WP_051693469.1">
    <property type="nucleotide sequence ID" value="NZ_FOVB01000001.1"/>
</dbReference>
<dbReference type="EMBL" id="JHEH01000010">
    <property type="protein sequence ID" value="KEP69796.1"/>
    <property type="molecule type" value="Genomic_DNA"/>
</dbReference>
<dbReference type="OrthoDB" id="9812260at2"/>
<evidence type="ECO:0000259" key="1">
    <source>
        <dbReference type="PROSITE" id="PS50887"/>
    </source>
</evidence>
<dbReference type="InterPro" id="IPR000160">
    <property type="entry name" value="GGDEF_dom"/>
</dbReference>
<dbReference type="Gene3D" id="3.30.70.270">
    <property type="match status" value="1"/>
</dbReference>
<evidence type="ECO:0000313" key="2">
    <source>
        <dbReference type="EMBL" id="KEP69796.1"/>
    </source>
</evidence>
<comment type="caution">
    <text evidence="2">The sequence shown here is derived from an EMBL/GenBank/DDBJ whole genome shotgun (WGS) entry which is preliminary data.</text>
</comment>
<gene>
    <name evidence="2" type="ORF">DL1_01850</name>
</gene>
<keyword evidence="3" id="KW-1185">Reference proteome</keyword>
<dbReference type="STRING" id="1185766.SAMN05216224_101648"/>
<name>A0A074TDF4_9RHOB</name>
<protein>
    <submittedName>
        <fullName evidence="2">Diguanylate cyclase</fullName>
    </submittedName>
</protein>
<sequence>MNGAPEIAPSQGLASRDALRKVIARTATRAQEFEQLVPILGALLPMFLWVDPQGKICALGATLQKAMGGRSVLGQPFERFFRIGRSRDRLERCQDAGTPLCAAQNQAQSCDRRMGRCGASLMRLAQQRIVHLTLVEAPGIGLRGEAFSVGQAGEAGILLSLSFGIHLREAVAEFALTDGDFSPADLAIDLLYQQEAKALVTGELRALTSRLDKARKAAEAQALSDPLTGLANRRAMDAALDQALAGAARGGAGFTLVQIDLDHFKQVNDSLGHATGDYVLGVVSEILRDSLRVGDLAARMGGDEFVLLMRGTMTPEQIAELGARLIGRLSEPIRFEGAESRISGSLGVVRSIDYAAPEKARILWDADVATYAAKAAGRGQCILHQPSEQEPRSVPKAG</sequence>
<dbReference type="SMART" id="SM00267">
    <property type="entry name" value="GGDEF"/>
    <property type="match status" value="1"/>
</dbReference>